<evidence type="ECO:0000256" key="3">
    <source>
        <dbReference type="ARBA" id="ARBA00022588"/>
    </source>
</evidence>
<comment type="similarity">
    <text evidence="2 16">Belongs to the Toll-like receptor family.</text>
</comment>
<feature type="disulfide bond" evidence="17">
    <location>
        <begin position="30"/>
        <end position="36"/>
    </location>
</feature>
<evidence type="ECO:0000256" key="18">
    <source>
        <dbReference type="SAM" id="Phobius"/>
    </source>
</evidence>
<evidence type="ECO:0000256" key="2">
    <source>
        <dbReference type="ARBA" id="ARBA00009634"/>
    </source>
</evidence>
<dbReference type="GO" id="GO:0043235">
    <property type="term" value="C:receptor complex"/>
    <property type="evidence" value="ECO:0007669"/>
    <property type="project" value="TreeGrafter"/>
</dbReference>
<evidence type="ECO:0000256" key="6">
    <source>
        <dbReference type="ARBA" id="ARBA00022729"/>
    </source>
</evidence>
<dbReference type="PRINTS" id="PR01537">
    <property type="entry name" value="INTRLKN1R1F"/>
</dbReference>
<dbReference type="Gene3D" id="3.80.10.10">
    <property type="entry name" value="Ribonuclease Inhibitor"/>
    <property type="match status" value="1"/>
</dbReference>
<keyword evidence="8 16" id="KW-0391">Immunity</keyword>
<reference evidence="21" key="1">
    <citation type="submission" date="2013-08" db="EMBL/GenBank/DDBJ databases">
        <title>Isolation and characterization of toll-like receptors in Chinese giant salamander (Andrias davidianus).</title>
        <authorList>
            <person name="Fan Y."/>
            <person name="Huang L."/>
            <person name="Zeng L."/>
        </authorList>
    </citation>
    <scope>NUCLEOTIDE SEQUENCE</scope>
</reference>
<keyword evidence="13 16" id="KW-0675">Receptor</keyword>
<evidence type="ECO:0000259" key="20">
    <source>
        <dbReference type="PROSITE" id="PS50104"/>
    </source>
</evidence>
<evidence type="ECO:0000256" key="13">
    <source>
        <dbReference type="ARBA" id="ARBA00023170"/>
    </source>
</evidence>
<feature type="chain" id="PRO_5004740140" description="Toll-like receptor 2" evidence="19">
    <location>
        <begin position="19"/>
        <end position="791"/>
    </location>
</feature>
<dbReference type="PRINTS" id="PR00019">
    <property type="entry name" value="LEURICHRPT"/>
</dbReference>
<evidence type="ECO:0000256" key="16">
    <source>
        <dbReference type="PIRNR" id="PIRNR037595"/>
    </source>
</evidence>
<organism evidence="21">
    <name type="scientific">Andrias davidianus</name>
    <name type="common">Chinese giant salamander</name>
    <name type="synonym">Sieboldia davidiana</name>
    <dbReference type="NCBI Taxonomy" id="141262"/>
    <lineage>
        <taxon>Eukaryota</taxon>
        <taxon>Metazoa</taxon>
        <taxon>Chordata</taxon>
        <taxon>Craniata</taxon>
        <taxon>Vertebrata</taxon>
        <taxon>Euteleostomi</taxon>
        <taxon>Amphibia</taxon>
        <taxon>Batrachia</taxon>
        <taxon>Caudata</taxon>
        <taxon>Cryptobranchoidea</taxon>
        <taxon>Cryptobranchidae</taxon>
        <taxon>Andrias</taxon>
    </lineage>
</organism>
<keyword evidence="14" id="KW-0325">Glycoprotein</keyword>
<dbReference type="GO" id="GO:0005886">
    <property type="term" value="C:plasma membrane"/>
    <property type="evidence" value="ECO:0007669"/>
    <property type="project" value="TreeGrafter"/>
</dbReference>
<dbReference type="InterPro" id="IPR003591">
    <property type="entry name" value="Leu-rich_rpt_typical-subtyp"/>
</dbReference>
<dbReference type="GO" id="GO:0002224">
    <property type="term" value="P:toll-like receptor signaling pathway"/>
    <property type="evidence" value="ECO:0007669"/>
    <property type="project" value="UniProtKB-UniRule"/>
</dbReference>
<keyword evidence="12 17" id="KW-1015">Disulfide bond</keyword>
<evidence type="ECO:0000256" key="7">
    <source>
        <dbReference type="ARBA" id="ARBA00022737"/>
    </source>
</evidence>
<dbReference type="SMART" id="SM00082">
    <property type="entry name" value="LRRCT"/>
    <property type="match status" value="1"/>
</dbReference>
<evidence type="ECO:0000256" key="10">
    <source>
        <dbReference type="ARBA" id="ARBA00023027"/>
    </source>
</evidence>
<evidence type="ECO:0000256" key="14">
    <source>
        <dbReference type="ARBA" id="ARBA00023180"/>
    </source>
</evidence>
<dbReference type="GO" id="GO:0042497">
    <property type="term" value="F:triacyl lipopeptide binding"/>
    <property type="evidence" value="ECO:0007669"/>
    <property type="project" value="TreeGrafter"/>
</dbReference>
<evidence type="ECO:0000256" key="4">
    <source>
        <dbReference type="ARBA" id="ARBA00022614"/>
    </source>
</evidence>
<dbReference type="SMART" id="SM00369">
    <property type="entry name" value="LRR_TYP"/>
    <property type="match status" value="5"/>
</dbReference>
<keyword evidence="9 18" id="KW-1133">Transmembrane helix</keyword>
<dbReference type="FunFam" id="3.40.50.10140:FF:000001">
    <property type="entry name" value="Toll-like receptor 2"/>
    <property type="match status" value="1"/>
</dbReference>
<sequence>MLILTWIWVLQTVITATASEHQAPAHPCSCNSEHVCDCSSMDLKNLPSGLPREVQKLNLSNNKIDHIKGTDLQAYVQLKILLLQVNEINTIDDNSFHSLSNLEHLDLSHNKLTSLQFSWFRHLVSLKFLNLLGNYYTTLGTNRLFANLTGLRYLKFGNPDFSAVKNHNFEGITDLDELEVDIINLNQYQVGSFTPITNINHMIVNVKQDLLFRILGDILNSVTWLEVRNADFRRPESVVGMDLLVHSVVKKLTFRNISMTDESTSTLIEIMSTYRHVLELDVEECTLYGTGRGHPVLGDGPKSIRIVTIKSVKIPNFFLFSNLEFVYDFVVNLTAVTCVDTKVFLVPCKVAKSFISLEYLDLSGNLLSDDTLRFSTCYSEGGGAWPLLRTLNMSGNYLQQLDSVAQSLSNQEHLINLDISQNSFMKQLPQFCQWPKTLKYLNISSSHIKILTTCIPTTLEVLDVSNNALSQFVVRLPLLKELYITKNKLVSLPSADYLPNLIILTIRTNSLNSFYKKDLETLKKLRVLDAGDNNYICSCEFLAFIHSQKGISDMLIGWPMDYVCDSPSSLRGIQVKEAELSVIVCHKTLFVSSLCSVVVLVLIICVALCYKYHAVWYAKMIWAWLKAKRQPRRILKEDICYDAFVSYSERDSEWVENIMGQELENAHPPLKLCLHKRDFVPGKWIIDNIIDSMERSHKTLFVLSEYFVQSEWCKYELEFSHFRLFDENNDAAILILLEPIAKKTIPKRFCKLRKLMNTKTYLEWPLEEAQQQIFWFNLRTALQTKDYAAKS</sequence>
<feature type="signal peptide" evidence="19">
    <location>
        <begin position="1"/>
        <end position="18"/>
    </location>
</feature>
<evidence type="ECO:0000256" key="9">
    <source>
        <dbReference type="ARBA" id="ARBA00022989"/>
    </source>
</evidence>
<dbReference type="GO" id="GO:0006954">
    <property type="term" value="P:inflammatory response"/>
    <property type="evidence" value="ECO:0007669"/>
    <property type="project" value="UniProtKB-UniRule"/>
</dbReference>
<dbReference type="GO" id="GO:0045087">
    <property type="term" value="P:innate immune response"/>
    <property type="evidence" value="ECO:0007669"/>
    <property type="project" value="UniProtKB-UniRule"/>
</dbReference>
<dbReference type="PROSITE" id="PS50104">
    <property type="entry name" value="TIR"/>
    <property type="match status" value="1"/>
</dbReference>
<evidence type="ECO:0000256" key="11">
    <source>
        <dbReference type="ARBA" id="ARBA00023136"/>
    </source>
</evidence>
<dbReference type="InterPro" id="IPR017241">
    <property type="entry name" value="Toll-like_receptor"/>
</dbReference>
<proteinExistence type="evidence at transcript level"/>
<feature type="disulfide bond" evidence="17">
    <location>
        <begin position="348"/>
        <end position="377"/>
    </location>
</feature>
<dbReference type="EMBL" id="KF573999">
    <property type="protein sequence ID" value="AHB18364.1"/>
    <property type="molecule type" value="mRNA"/>
</dbReference>
<protein>
    <recommendedName>
        <fullName evidence="16">Toll-like receptor 2</fullName>
    </recommendedName>
</protein>
<dbReference type="Pfam" id="PF01582">
    <property type="entry name" value="TIR"/>
    <property type="match status" value="1"/>
</dbReference>
<keyword evidence="7" id="KW-0677">Repeat</keyword>
<evidence type="ECO:0000256" key="1">
    <source>
        <dbReference type="ARBA" id="ARBA00004479"/>
    </source>
</evidence>
<comment type="subcellular location">
    <subcellularLocation>
        <location evidence="1">Membrane</location>
        <topology evidence="1">Single-pass type I membrane protein</topology>
    </subcellularLocation>
</comment>
<dbReference type="AlphaFoldDB" id="V5QRC8"/>
<dbReference type="SUPFAM" id="SSF52058">
    <property type="entry name" value="L domain-like"/>
    <property type="match status" value="3"/>
</dbReference>
<keyword evidence="3 16" id="KW-0399">Innate immunity</keyword>
<keyword evidence="5 18" id="KW-0812">Transmembrane</keyword>
<keyword evidence="4" id="KW-0433">Leucine-rich repeat</keyword>
<evidence type="ECO:0000256" key="8">
    <source>
        <dbReference type="ARBA" id="ARBA00022859"/>
    </source>
</evidence>
<dbReference type="InterPro" id="IPR032675">
    <property type="entry name" value="LRR_dom_sf"/>
</dbReference>
<evidence type="ECO:0000256" key="17">
    <source>
        <dbReference type="PIRSR" id="PIRSR037595-2"/>
    </source>
</evidence>
<evidence type="ECO:0000313" key="21">
    <source>
        <dbReference type="EMBL" id="AHB18364.1"/>
    </source>
</evidence>
<dbReference type="Pfam" id="PF13855">
    <property type="entry name" value="LRR_8"/>
    <property type="match status" value="1"/>
</dbReference>
<evidence type="ECO:0000256" key="5">
    <source>
        <dbReference type="ARBA" id="ARBA00022692"/>
    </source>
</evidence>
<dbReference type="SUPFAM" id="SSF52200">
    <property type="entry name" value="Toll/Interleukin receptor TIR domain"/>
    <property type="match status" value="1"/>
</dbReference>
<dbReference type="GO" id="GO:0004888">
    <property type="term" value="F:transmembrane signaling receptor activity"/>
    <property type="evidence" value="ECO:0007669"/>
    <property type="project" value="InterPro"/>
</dbReference>
<dbReference type="SMART" id="SM00255">
    <property type="entry name" value="TIR"/>
    <property type="match status" value="1"/>
</dbReference>
<keyword evidence="10" id="KW-0520">NAD</keyword>
<feature type="disulfide bond" evidence="17">
    <location>
        <begin position="432"/>
        <end position="454"/>
    </location>
</feature>
<dbReference type="InterPro" id="IPR000483">
    <property type="entry name" value="Cys-rich_flank_reg_C"/>
</dbReference>
<evidence type="ECO:0000256" key="12">
    <source>
        <dbReference type="ARBA" id="ARBA00023157"/>
    </source>
</evidence>
<dbReference type="InterPro" id="IPR001611">
    <property type="entry name" value="Leu-rich_rpt"/>
</dbReference>
<dbReference type="FunFam" id="3.80.10.10:FF:000046">
    <property type="entry name" value="Toll-like receptor 2"/>
    <property type="match status" value="1"/>
</dbReference>
<dbReference type="PIRSF" id="PIRSF037595">
    <property type="entry name" value="Toll-like_receptor"/>
    <property type="match status" value="1"/>
</dbReference>
<name>V5QRC8_ANDDA</name>
<dbReference type="Gene3D" id="3.40.50.10140">
    <property type="entry name" value="Toll/interleukin-1 receptor homology (TIR) domain"/>
    <property type="match status" value="1"/>
</dbReference>
<feature type="domain" description="TIR" evidence="20">
    <location>
        <begin position="639"/>
        <end position="782"/>
    </location>
</feature>
<dbReference type="InterPro" id="IPR000157">
    <property type="entry name" value="TIR_dom"/>
</dbReference>
<evidence type="ECO:0000256" key="19">
    <source>
        <dbReference type="SAM" id="SignalP"/>
    </source>
</evidence>
<evidence type="ECO:0000256" key="15">
    <source>
        <dbReference type="ARBA" id="ARBA00023198"/>
    </source>
</evidence>
<keyword evidence="6 19" id="KW-0732">Signal</keyword>
<feature type="transmembrane region" description="Helical" evidence="18">
    <location>
        <begin position="589"/>
        <end position="610"/>
    </location>
</feature>
<dbReference type="PROSITE" id="PS51450">
    <property type="entry name" value="LRR"/>
    <property type="match status" value="1"/>
</dbReference>
<keyword evidence="15 16" id="KW-0395">Inflammatory response</keyword>
<dbReference type="InterPro" id="IPR035897">
    <property type="entry name" value="Toll_tir_struct_dom_sf"/>
</dbReference>
<keyword evidence="11 18" id="KW-0472">Membrane</keyword>
<dbReference type="SMR" id="V5QRC8"/>
<accession>V5QRC8</accession>
<dbReference type="PANTHER" id="PTHR24365">
    <property type="entry name" value="TOLL-LIKE RECEPTOR"/>
    <property type="match status" value="1"/>
</dbReference>
<comment type="function">
    <text evidence="16">Cooperates with LY96 to mediate the innate immune response to bacterial lipoproteins and other microbial cell wall components. Cooperates with TLR1 or TLR6 to mediate the innate immune response to bacterial lipoproteins or lipopeptides. Acts via MYD88 and TRAF6, leading to NF-kappa-B activation, cytokine secretion and the inflammatory response.</text>
</comment>
<dbReference type="PANTHER" id="PTHR24365:SF17">
    <property type="entry name" value="TOLL-LIKE RECEPTOR 2"/>
    <property type="match status" value="1"/>
</dbReference>